<dbReference type="HOGENOM" id="CLU_1843710_0_0_10"/>
<sequence>MKTRNQIDQSIDDLLNRIEQECQEDPDTLLSIHPAHYTTEHLFQLRGRWQQRNREYQRLSRIIFAAGIASPTFFGIGMLGFWSWALLGLIFLPIAATAFMFFLLGSIWLSAKYKSSGYQQAILKAIDEELKERGQFLDH</sequence>
<feature type="transmembrane region" description="Helical" evidence="1">
    <location>
        <begin position="62"/>
        <end position="84"/>
    </location>
</feature>
<protein>
    <recommendedName>
        <fullName evidence="4">Transmembrane protein</fullName>
    </recommendedName>
</protein>
<keyword evidence="1" id="KW-0812">Transmembrane</keyword>
<gene>
    <name evidence="2" type="ordered locus">SGRA_1006</name>
</gene>
<dbReference type="KEGG" id="sgn:SGRA_1006"/>
<evidence type="ECO:0000256" key="1">
    <source>
        <dbReference type="SAM" id="Phobius"/>
    </source>
</evidence>
<dbReference type="OrthoDB" id="9825328at2"/>
<keyword evidence="1" id="KW-1133">Transmembrane helix</keyword>
<reference evidence="2 3" key="1">
    <citation type="journal article" date="2012" name="Stand. Genomic Sci.">
        <title>Complete genome sequencing and analysis of Saprospira grandis str. Lewin, a predatory marine bacterium.</title>
        <authorList>
            <person name="Saw J.H."/>
            <person name="Yuryev A."/>
            <person name="Kanbe M."/>
            <person name="Hou S."/>
            <person name="Young A.G."/>
            <person name="Aizawa S."/>
            <person name="Alam M."/>
        </authorList>
    </citation>
    <scope>NUCLEOTIDE SEQUENCE [LARGE SCALE GENOMIC DNA]</scope>
    <source>
        <strain evidence="2 3">Lewin</strain>
    </source>
</reference>
<evidence type="ECO:0000313" key="2">
    <source>
        <dbReference type="EMBL" id="AFC23741.1"/>
    </source>
</evidence>
<accession>H6L314</accession>
<dbReference type="RefSeq" id="WP_015691390.1">
    <property type="nucleotide sequence ID" value="NC_016940.1"/>
</dbReference>
<keyword evidence="1" id="KW-0472">Membrane</keyword>
<dbReference type="Proteomes" id="UP000007519">
    <property type="component" value="Chromosome"/>
</dbReference>
<dbReference type="AlphaFoldDB" id="H6L314"/>
<evidence type="ECO:0008006" key="4">
    <source>
        <dbReference type="Google" id="ProtNLM"/>
    </source>
</evidence>
<name>H6L314_SAPGL</name>
<dbReference type="EMBL" id="CP002831">
    <property type="protein sequence ID" value="AFC23741.1"/>
    <property type="molecule type" value="Genomic_DNA"/>
</dbReference>
<organism evidence="2 3">
    <name type="scientific">Saprospira grandis (strain Lewin)</name>
    <dbReference type="NCBI Taxonomy" id="984262"/>
    <lineage>
        <taxon>Bacteria</taxon>
        <taxon>Pseudomonadati</taxon>
        <taxon>Bacteroidota</taxon>
        <taxon>Saprospiria</taxon>
        <taxon>Saprospirales</taxon>
        <taxon>Saprospiraceae</taxon>
        <taxon>Saprospira</taxon>
    </lineage>
</organism>
<evidence type="ECO:0000313" key="3">
    <source>
        <dbReference type="Proteomes" id="UP000007519"/>
    </source>
</evidence>
<proteinExistence type="predicted"/>
<keyword evidence="3" id="KW-1185">Reference proteome</keyword>
<feature type="transmembrane region" description="Helical" evidence="1">
    <location>
        <begin position="90"/>
        <end position="111"/>
    </location>
</feature>